<evidence type="ECO:0000256" key="2">
    <source>
        <dbReference type="ARBA" id="ARBA00022898"/>
    </source>
</evidence>
<proteinExistence type="predicted"/>
<name>A0A382H3U4_9ZZZZ</name>
<evidence type="ECO:0000256" key="1">
    <source>
        <dbReference type="ARBA" id="ARBA00001933"/>
    </source>
</evidence>
<dbReference type="PANTHER" id="PTHR32328:SF0">
    <property type="entry name" value="L-SERYL-TRNA(SEC) SELENIUM TRANSFERASE"/>
    <property type="match status" value="1"/>
</dbReference>
<evidence type="ECO:0000313" key="4">
    <source>
        <dbReference type="EMBL" id="SVB81859.1"/>
    </source>
</evidence>
<dbReference type="Pfam" id="PF00266">
    <property type="entry name" value="Aminotran_5"/>
    <property type="match status" value="1"/>
</dbReference>
<evidence type="ECO:0000259" key="3">
    <source>
        <dbReference type="Pfam" id="PF00266"/>
    </source>
</evidence>
<dbReference type="AlphaFoldDB" id="A0A382H3U4"/>
<gene>
    <name evidence="4" type="ORF">METZ01_LOCUS234713</name>
</gene>
<protein>
    <recommendedName>
        <fullName evidence="3">Aminotransferase class V domain-containing protein</fullName>
    </recommendedName>
</protein>
<feature type="domain" description="Aminotransferase class V" evidence="3">
    <location>
        <begin position="69"/>
        <end position="230"/>
    </location>
</feature>
<sequence length="373" mass="41588">MKYRNWPNVYKDLGIKPIINAQSWVTSLGGSIMKPEVIKSIEEASTVFVELEKLNEEAGKFIAKICKSDGAMVTNGCASAIVLMSAACLTGTDIEEAKKLPNKEHKRNEILIHKGQRNRYDSAFEIPGSKLVEYTNENLFDKITDKTCAIAYVVAPFFDKGLGMKKTIEIAHEKELYFLVDAAAELPPRENLSKFIELGADGVAFSGGKGIGGPQSTGILAGTREIIDAAFINSFQNLKPEWSGIGRPMKVSKENVIGLITAIKLFIEEDESTENKLWLGKAKSLKKQIHPKKGMVINIENDYPNRQGSNTILSFQKENYEGPTTKEIRQFLENGEPKIFVGKHNYDEEINIVVHSLNEFEIDIIAEKLNEIF</sequence>
<reference evidence="4" key="1">
    <citation type="submission" date="2018-05" db="EMBL/GenBank/DDBJ databases">
        <authorList>
            <person name="Lanie J.A."/>
            <person name="Ng W.-L."/>
            <person name="Kazmierczak K.M."/>
            <person name="Andrzejewski T.M."/>
            <person name="Davidsen T.M."/>
            <person name="Wayne K.J."/>
            <person name="Tettelin H."/>
            <person name="Glass J.I."/>
            <person name="Rusch D."/>
            <person name="Podicherti R."/>
            <person name="Tsui H.-C.T."/>
            <person name="Winkler M.E."/>
        </authorList>
    </citation>
    <scope>NUCLEOTIDE SEQUENCE</scope>
</reference>
<dbReference type="InterPro" id="IPR000192">
    <property type="entry name" value="Aminotrans_V_dom"/>
</dbReference>
<dbReference type="PANTHER" id="PTHR32328">
    <property type="entry name" value="L-SERYL-TRNA(SEC) SELENIUM TRANSFERASE"/>
    <property type="match status" value="1"/>
</dbReference>
<dbReference type="Gene3D" id="3.40.640.10">
    <property type="entry name" value="Type I PLP-dependent aspartate aminotransferase-like (Major domain)"/>
    <property type="match status" value="1"/>
</dbReference>
<dbReference type="SUPFAM" id="SSF53383">
    <property type="entry name" value="PLP-dependent transferases"/>
    <property type="match status" value="1"/>
</dbReference>
<keyword evidence="2" id="KW-0663">Pyridoxal phosphate</keyword>
<dbReference type="InterPro" id="IPR015424">
    <property type="entry name" value="PyrdxlP-dep_Trfase"/>
</dbReference>
<comment type="cofactor">
    <cofactor evidence="1">
        <name>pyridoxal 5'-phosphate</name>
        <dbReference type="ChEBI" id="CHEBI:597326"/>
    </cofactor>
</comment>
<organism evidence="4">
    <name type="scientific">marine metagenome</name>
    <dbReference type="NCBI Taxonomy" id="408172"/>
    <lineage>
        <taxon>unclassified sequences</taxon>
        <taxon>metagenomes</taxon>
        <taxon>ecological metagenomes</taxon>
    </lineage>
</organism>
<dbReference type="InterPro" id="IPR015421">
    <property type="entry name" value="PyrdxlP-dep_Trfase_major"/>
</dbReference>
<dbReference type="EMBL" id="UINC01058972">
    <property type="protein sequence ID" value="SVB81859.1"/>
    <property type="molecule type" value="Genomic_DNA"/>
</dbReference>
<accession>A0A382H3U4</accession>
<dbReference type="GO" id="GO:0004125">
    <property type="term" value="F:L-seryl-tRNA(Sec) selenium transferase activity"/>
    <property type="evidence" value="ECO:0007669"/>
    <property type="project" value="TreeGrafter"/>
</dbReference>